<dbReference type="InterPro" id="IPR002563">
    <property type="entry name" value="Flavin_Rdtase-like_dom"/>
</dbReference>
<evidence type="ECO:0000256" key="2">
    <source>
        <dbReference type="ARBA" id="ARBA00022630"/>
    </source>
</evidence>
<dbReference type="PANTHER" id="PTHR33798">
    <property type="entry name" value="FLAVOPROTEIN OXYGENASE"/>
    <property type="match status" value="1"/>
</dbReference>
<evidence type="ECO:0000256" key="1">
    <source>
        <dbReference type="ARBA" id="ARBA00001917"/>
    </source>
</evidence>
<name>A0A0T5PB23_9RHOB</name>
<proteinExistence type="inferred from homology"/>
<dbReference type="Gene3D" id="2.30.110.10">
    <property type="entry name" value="Electron Transport, Fmn-binding Protein, Chain A"/>
    <property type="match status" value="1"/>
</dbReference>
<dbReference type="Proteomes" id="UP000051401">
    <property type="component" value="Unassembled WGS sequence"/>
</dbReference>
<evidence type="ECO:0000259" key="5">
    <source>
        <dbReference type="SMART" id="SM00903"/>
    </source>
</evidence>
<keyword evidence="2" id="KW-0285">Flavoprotein</keyword>
<dbReference type="KEGG" id="rid:RIdsm_01270"/>
<dbReference type="SUPFAM" id="SSF50475">
    <property type="entry name" value="FMN-binding split barrel"/>
    <property type="match status" value="1"/>
</dbReference>
<protein>
    <submittedName>
        <fullName evidence="6 7">Flavin reductase</fullName>
    </submittedName>
</protein>
<dbReference type="InterPro" id="IPR012349">
    <property type="entry name" value="Split_barrel_FMN-bd"/>
</dbReference>
<accession>A0A0T5PB23</accession>
<dbReference type="AlphaFoldDB" id="A0A0T5PB23"/>
<keyword evidence="8" id="KW-1185">Reference proteome</keyword>
<dbReference type="RefSeq" id="WP_057814587.1">
    <property type="nucleotide sequence ID" value="NZ_CP031598.1"/>
</dbReference>
<dbReference type="OrthoDB" id="9783347at2"/>
<dbReference type="Proteomes" id="UP000325785">
    <property type="component" value="Chromosome"/>
</dbReference>
<dbReference type="GO" id="GO:0010181">
    <property type="term" value="F:FMN binding"/>
    <property type="evidence" value="ECO:0007669"/>
    <property type="project" value="InterPro"/>
</dbReference>
<reference evidence="7 9" key="2">
    <citation type="submission" date="2018-08" db="EMBL/GenBank/DDBJ databases">
        <title>Genetic Globetrotter - A new plasmid hitch-hiking vast phylogenetic and geographic distances.</title>
        <authorList>
            <person name="Vollmers J."/>
            <person name="Petersen J."/>
        </authorList>
    </citation>
    <scope>NUCLEOTIDE SEQUENCE [LARGE SCALE GENOMIC DNA]</scope>
    <source>
        <strain evidence="7 9">DSM 26383</strain>
    </source>
</reference>
<comment type="cofactor">
    <cofactor evidence="1">
        <name>FMN</name>
        <dbReference type="ChEBI" id="CHEBI:58210"/>
    </cofactor>
</comment>
<dbReference type="Pfam" id="PF01613">
    <property type="entry name" value="Flavin_Reduct"/>
    <property type="match status" value="1"/>
</dbReference>
<sequence length="207" mass="23216">MEVDFTKLDQRDRYRLLCSFVAPRPIALVTTLDKDGTSNAAPMSFFNVFSQDPPLVILGIQVKPDGAPKDTITNIRRSREFVVNMCDMAIAQQMVDCGINFPQSVDELEVTGLSLAPSRQIQPGWVAEAPCAMECRVAQILEYPRRSIVLGEVVQMHVRDECLDENGRYVRPDKYQPIARLHADNYIVSDDQFELLPTAALQSARTA</sequence>
<gene>
    <name evidence="7" type="ORF">RIdsm_01270</name>
    <name evidence="6" type="ORF">XM52_06695</name>
</gene>
<dbReference type="PATRIC" id="fig|540747.5.peg.3701"/>
<evidence type="ECO:0000256" key="4">
    <source>
        <dbReference type="ARBA" id="ARBA00038054"/>
    </source>
</evidence>
<comment type="similarity">
    <text evidence="4">Belongs to the flavoredoxin family.</text>
</comment>
<organism evidence="6 8">
    <name type="scientific">Roseovarius indicus</name>
    <dbReference type="NCBI Taxonomy" id="540747"/>
    <lineage>
        <taxon>Bacteria</taxon>
        <taxon>Pseudomonadati</taxon>
        <taxon>Pseudomonadota</taxon>
        <taxon>Alphaproteobacteria</taxon>
        <taxon>Rhodobacterales</taxon>
        <taxon>Roseobacteraceae</taxon>
        <taxon>Roseovarius</taxon>
    </lineage>
</organism>
<dbReference type="EMBL" id="CP031598">
    <property type="protein sequence ID" value="QEW25483.1"/>
    <property type="molecule type" value="Genomic_DNA"/>
</dbReference>
<evidence type="ECO:0000313" key="8">
    <source>
        <dbReference type="Proteomes" id="UP000051401"/>
    </source>
</evidence>
<dbReference type="PANTHER" id="PTHR33798:SF5">
    <property type="entry name" value="FLAVIN REDUCTASE LIKE DOMAIN-CONTAINING PROTEIN"/>
    <property type="match status" value="1"/>
</dbReference>
<dbReference type="STRING" id="540747.SAMN04488031_104276"/>
<evidence type="ECO:0000313" key="9">
    <source>
        <dbReference type="Proteomes" id="UP000325785"/>
    </source>
</evidence>
<evidence type="ECO:0000313" key="7">
    <source>
        <dbReference type="EMBL" id="QEW25483.1"/>
    </source>
</evidence>
<dbReference type="EMBL" id="LAXI01000003">
    <property type="protein sequence ID" value="KRS18498.1"/>
    <property type="molecule type" value="Genomic_DNA"/>
</dbReference>
<feature type="domain" description="Flavin reductase like" evidence="5">
    <location>
        <begin position="20"/>
        <end position="171"/>
    </location>
</feature>
<dbReference type="GO" id="GO:0016646">
    <property type="term" value="F:oxidoreductase activity, acting on the CH-NH group of donors, NAD or NADP as acceptor"/>
    <property type="evidence" value="ECO:0007669"/>
    <property type="project" value="UniProtKB-ARBA"/>
</dbReference>
<evidence type="ECO:0000256" key="3">
    <source>
        <dbReference type="ARBA" id="ARBA00022643"/>
    </source>
</evidence>
<evidence type="ECO:0000313" key="6">
    <source>
        <dbReference type="EMBL" id="KRS18498.1"/>
    </source>
</evidence>
<dbReference type="SMART" id="SM00903">
    <property type="entry name" value="Flavin_Reduct"/>
    <property type="match status" value="1"/>
</dbReference>
<keyword evidence="3" id="KW-0288">FMN</keyword>
<reference evidence="6 8" key="1">
    <citation type="submission" date="2015-04" db="EMBL/GenBank/DDBJ databases">
        <title>The draft genome sequence of Roseovarius indicus B108T.</title>
        <authorList>
            <person name="Li G."/>
            <person name="Lai Q."/>
            <person name="Shao Z."/>
            <person name="Yan P."/>
        </authorList>
    </citation>
    <scope>NUCLEOTIDE SEQUENCE [LARGE SCALE GENOMIC DNA]</scope>
    <source>
        <strain evidence="6 8">B108</strain>
    </source>
</reference>